<accession>A0A7S4SMF2</accession>
<keyword evidence="1" id="KW-0862">Zinc</keyword>
<sequence length="307" mass="33752">MAPASVFPLMKGPLWAPGLSTDGLRPLSRFGPPPGLEPLFVLTQLTEGSRPLRRLGPPPGLEPPPGLTELTCPAEAIKEEECPLRFRLPKRVEFEGAGCVPAAPMVEQVDASLDRSYDTSTSDPGDDSSSQAPPSTRLLRLPQSPAAGWPEQPSSENANSERMSYLAEIAAETIKKTTKVTHIHHHRERRGWSVIARVPSDELVRFAEPLLAARQEVFRHMRVLPGTIPLRVREKMQGFCINLGFVDSPFQLCWDVAKMGKCCRGQSCNLEHPRNIQQLFVVIKGLKGLSLQGGEEEQESEQGEVIG</sequence>
<dbReference type="GO" id="GO:0008270">
    <property type="term" value="F:zinc ion binding"/>
    <property type="evidence" value="ECO:0007669"/>
    <property type="project" value="UniProtKB-KW"/>
</dbReference>
<feature type="region of interest" description="Disordered" evidence="2">
    <location>
        <begin position="113"/>
        <end position="161"/>
    </location>
</feature>
<feature type="compositionally biased region" description="Low complexity" evidence="2">
    <location>
        <begin position="118"/>
        <end position="130"/>
    </location>
</feature>
<dbReference type="InterPro" id="IPR000571">
    <property type="entry name" value="Znf_CCCH"/>
</dbReference>
<keyword evidence="1" id="KW-0863">Zinc-finger</keyword>
<evidence type="ECO:0000256" key="2">
    <source>
        <dbReference type="SAM" id="MobiDB-lite"/>
    </source>
</evidence>
<gene>
    <name evidence="4" type="ORF">AMON00008_LOCUS51991</name>
</gene>
<dbReference type="EMBL" id="HBNR01073289">
    <property type="protein sequence ID" value="CAE4649327.1"/>
    <property type="molecule type" value="Transcribed_RNA"/>
</dbReference>
<organism evidence="4">
    <name type="scientific">Alexandrium monilatum</name>
    <dbReference type="NCBI Taxonomy" id="311494"/>
    <lineage>
        <taxon>Eukaryota</taxon>
        <taxon>Sar</taxon>
        <taxon>Alveolata</taxon>
        <taxon>Dinophyceae</taxon>
        <taxon>Gonyaulacales</taxon>
        <taxon>Pyrocystaceae</taxon>
        <taxon>Alexandrium</taxon>
    </lineage>
</organism>
<evidence type="ECO:0000256" key="1">
    <source>
        <dbReference type="PROSITE-ProRule" id="PRU00723"/>
    </source>
</evidence>
<evidence type="ECO:0000313" key="4">
    <source>
        <dbReference type="EMBL" id="CAE4649327.1"/>
    </source>
</evidence>
<evidence type="ECO:0000259" key="3">
    <source>
        <dbReference type="PROSITE" id="PS50103"/>
    </source>
</evidence>
<keyword evidence="1" id="KW-0479">Metal-binding</keyword>
<dbReference type="AlphaFoldDB" id="A0A7S4SMF2"/>
<name>A0A7S4SMF2_9DINO</name>
<feature type="compositionally biased region" description="Polar residues" evidence="2">
    <location>
        <begin position="152"/>
        <end position="161"/>
    </location>
</feature>
<dbReference type="PROSITE" id="PS50103">
    <property type="entry name" value="ZF_C3H1"/>
    <property type="match status" value="1"/>
</dbReference>
<feature type="zinc finger region" description="C3H1-type" evidence="1">
    <location>
        <begin position="247"/>
        <end position="275"/>
    </location>
</feature>
<feature type="domain" description="C3H1-type" evidence="3">
    <location>
        <begin position="247"/>
        <end position="275"/>
    </location>
</feature>
<protein>
    <recommendedName>
        <fullName evidence="3">C3H1-type domain-containing protein</fullName>
    </recommendedName>
</protein>
<proteinExistence type="predicted"/>
<reference evidence="4" key="1">
    <citation type="submission" date="2021-01" db="EMBL/GenBank/DDBJ databases">
        <authorList>
            <person name="Corre E."/>
            <person name="Pelletier E."/>
            <person name="Niang G."/>
            <person name="Scheremetjew M."/>
            <person name="Finn R."/>
            <person name="Kale V."/>
            <person name="Holt S."/>
            <person name="Cochrane G."/>
            <person name="Meng A."/>
            <person name="Brown T."/>
            <person name="Cohen L."/>
        </authorList>
    </citation>
    <scope>NUCLEOTIDE SEQUENCE</scope>
    <source>
        <strain evidence="4">CCMP3105</strain>
    </source>
</reference>